<accession>A0AAN9XYH8</accession>
<evidence type="ECO:0000313" key="2">
    <source>
        <dbReference type="Proteomes" id="UP001367676"/>
    </source>
</evidence>
<dbReference type="InterPro" id="IPR013783">
    <property type="entry name" value="Ig-like_fold"/>
</dbReference>
<sequence>MRCQFTILYRYHYPVDAGSMDAALVDQPHIGQFTITAAAIRDYYTGAARKTDHVFWLSITNYGVKISSITVPRSVDNTTAEPTKLNCIFEFDQPSEANIQDYELVVKWKLNNSTLLYQWVYKGLSFVNSSFKEYIDTRYEVPANTKPTSIPLIFTQKSVDLTGQYTCLVTTFTTEDSADAELQVYGKSIF</sequence>
<proteinExistence type="predicted"/>
<dbReference type="InterPro" id="IPR036179">
    <property type="entry name" value="Ig-like_dom_sf"/>
</dbReference>
<dbReference type="EMBL" id="JBBCAQ010000036">
    <property type="protein sequence ID" value="KAK7575521.1"/>
    <property type="molecule type" value="Genomic_DNA"/>
</dbReference>
<dbReference type="SUPFAM" id="SSF48726">
    <property type="entry name" value="Immunoglobulin"/>
    <property type="match status" value="1"/>
</dbReference>
<evidence type="ECO:0008006" key="3">
    <source>
        <dbReference type="Google" id="ProtNLM"/>
    </source>
</evidence>
<dbReference type="AlphaFoldDB" id="A0AAN9XYH8"/>
<name>A0AAN9XYH8_9HEMI</name>
<dbReference type="Proteomes" id="UP001367676">
    <property type="component" value="Unassembled WGS sequence"/>
</dbReference>
<dbReference type="Gene3D" id="2.60.40.10">
    <property type="entry name" value="Immunoglobulins"/>
    <property type="match status" value="1"/>
</dbReference>
<evidence type="ECO:0000313" key="1">
    <source>
        <dbReference type="EMBL" id="KAK7575521.1"/>
    </source>
</evidence>
<organism evidence="1 2">
    <name type="scientific">Parthenolecanium corni</name>
    <dbReference type="NCBI Taxonomy" id="536013"/>
    <lineage>
        <taxon>Eukaryota</taxon>
        <taxon>Metazoa</taxon>
        <taxon>Ecdysozoa</taxon>
        <taxon>Arthropoda</taxon>
        <taxon>Hexapoda</taxon>
        <taxon>Insecta</taxon>
        <taxon>Pterygota</taxon>
        <taxon>Neoptera</taxon>
        <taxon>Paraneoptera</taxon>
        <taxon>Hemiptera</taxon>
        <taxon>Sternorrhyncha</taxon>
        <taxon>Coccoidea</taxon>
        <taxon>Coccidae</taxon>
        <taxon>Parthenolecanium</taxon>
    </lineage>
</organism>
<reference evidence="1 2" key="1">
    <citation type="submission" date="2024-03" db="EMBL/GenBank/DDBJ databases">
        <title>Adaptation during the transition from Ophiocordyceps entomopathogen to insect associate is accompanied by gene loss and intensified selection.</title>
        <authorList>
            <person name="Ward C.M."/>
            <person name="Onetto C.A."/>
            <person name="Borneman A.R."/>
        </authorList>
    </citation>
    <scope>NUCLEOTIDE SEQUENCE [LARGE SCALE GENOMIC DNA]</scope>
    <source>
        <strain evidence="1">AWRI1</strain>
        <tissue evidence="1">Single Adult Female</tissue>
    </source>
</reference>
<comment type="caution">
    <text evidence="1">The sequence shown here is derived from an EMBL/GenBank/DDBJ whole genome shotgun (WGS) entry which is preliminary data.</text>
</comment>
<gene>
    <name evidence="1" type="ORF">V9T40_011807</name>
</gene>
<protein>
    <recommendedName>
        <fullName evidence="3">Ig-like domain-containing protein</fullName>
    </recommendedName>
</protein>
<keyword evidence="2" id="KW-1185">Reference proteome</keyword>